<dbReference type="GO" id="GO:0005543">
    <property type="term" value="F:phospholipid binding"/>
    <property type="evidence" value="ECO:0007669"/>
    <property type="project" value="TreeGrafter"/>
</dbReference>
<dbReference type="OrthoDB" id="1924069at2759"/>
<gene>
    <name evidence="3" type="primary">TGD2</name>
    <name evidence="3" type="ORF">AXF42_Ash007949</name>
</gene>
<protein>
    <submittedName>
        <fullName evidence="3">Protein trigalactosyldiacylglycerol 2, chloroplastic</fullName>
    </submittedName>
</protein>
<proteinExistence type="predicted"/>
<evidence type="ECO:0000313" key="4">
    <source>
        <dbReference type="Proteomes" id="UP000236161"/>
    </source>
</evidence>
<evidence type="ECO:0000256" key="1">
    <source>
        <dbReference type="SAM" id="Phobius"/>
    </source>
</evidence>
<accession>A0A2I0B5T4</accession>
<evidence type="ECO:0000313" key="3">
    <source>
        <dbReference type="EMBL" id="PKA63153.1"/>
    </source>
</evidence>
<organism evidence="3 4">
    <name type="scientific">Apostasia shenzhenica</name>
    <dbReference type="NCBI Taxonomy" id="1088818"/>
    <lineage>
        <taxon>Eukaryota</taxon>
        <taxon>Viridiplantae</taxon>
        <taxon>Streptophyta</taxon>
        <taxon>Embryophyta</taxon>
        <taxon>Tracheophyta</taxon>
        <taxon>Spermatophyta</taxon>
        <taxon>Magnoliopsida</taxon>
        <taxon>Liliopsida</taxon>
        <taxon>Asparagales</taxon>
        <taxon>Orchidaceae</taxon>
        <taxon>Apostasioideae</taxon>
        <taxon>Apostasia</taxon>
    </lineage>
</organism>
<dbReference type="Proteomes" id="UP000236161">
    <property type="component" value="Unassembled WGS sequence"/>
</dbReference>
<sequence>MLICNTWVKTSTCRGLVNSPLLSRRYCLTSKFSRTAIKIKANLVDGSETYPSSTRGKNPLVAVLEVPRVIWRKTLQPLSNFGFGQRSIWEGGVGLFIVSGVALTALTLAWLRGFYVRSGLQKYQVVFEFAQACGICVGTPVRIRGVTVGNVTRVNSSLKSIDANIEVEDDKVIIPRNSLVEVNQSGLLMETLIDITPQDPLPTPSVGPRHLDCHKEGLILCDKEKMKGQQGISLDSLVGIFTRLGREMEEIGVKRSYMLGEKIVSIVQEAQPLLAKVEILVEDIRPLLVEVRDSDVLKDVEVMTRSLAEATEELRRLRSSMLTPENIEIFRRSIFTLVCTLKNLESISSDISVFTSDAAARENMKMLIKSLSRML</sequence>
<dbReference type="AlphaFoldDB" id="A0A2I0B5T4"/>
<dbReference type="GO" id="GO:0005319">
    <property type="term" value="F:lipid transporter activity"/>
    <property type="evidence" value="ECO:0007669"/>
    <property type="project" value="TreeGrafter"/>
</dbReference>
<dbReference type="GO" id="GO:0009706">
    <property type="term" value="C:chloroplast inner membrane"/>
    <property type="evidence" value="ECO:0007669"/>
    <property type="project" value="TreeGrafter"/>
</dbReference>
<name>A0A2I0B5T4_9ASPA</name>
<dbReference type="InterPro" id="IPR039342">
    <property type="entry name" value="TGD2-like"/>
</dbReference>
<keyword evidence="1" id="KW-0812">Transmembrane</keyword>
<keyword evidence="1" id="KW-0472">Membrane</keyword>
<dbReference type="Pfam" id="PF02470">
    <property type="entry name" value="MlaD"/>
    <property type="match status" value="1"/>
</dbReference>
<reference evidence="3 4" key="1">
    <citation type="journal article" date="2017" name="Nature">
        <title>The Apostasia genome and the evolution of orchids.</title>
        <authorList>
            <person name="Zhang G.Q."/>
            <person name="Liu K.W."/>
            <person name="Li Z."/>
            <person name="Lohaus R."/>
            <person name="Hsiao Y.Y."/>
            <person name="Niu S.C."/>
            <person name="Wang J.Y."/>
            <person name="Lin Y.C."/>
            <person name="Xu Q."/>
            <person name="Chen L.J."/>
            <person name="Yoshida K."/>
            <person name="Fujiwara S."/>
            <person name="Wang Z.W."/>
            <person name="Zhang Y.Q."/>
            <person name="Mitsuda N."/>
            <person name="Wang M."/>
            <person name="Liu G.H."/>
            <person name="Pecoraro L."/>
            <person name="Huang H.X."/>
            <person name="Xiao X.J."/>
            <person name="Lin M."/>
            <person name="Wu X.Y."/>
            <person name="Wu W.L."/>
            <person name="Chen Y.Y."/>
            <person name="Chang S.B."/>
            <person name="Sakamoto S."/>
            <person name="Ohme-Takagi M."/>
            <person name="Yagi M."/>
            <person name="Zeng S.J."/>
            <person name="Shen C.Y."/>
            <person name="Yeh C.M."/>
            <person name="Luo Y.B."/>
            <person name="Tsai W.C."/>
            <person name="Van de Peer Y."/>
            <person name="Liu Z.J."/>
        </authorList>
    </citation>
    <scope>NUCLEOTIDE SEQUENCE [LARGE SCALE GENOMIC DNA]</scope>
    <source>
        <strain evidence="4">cv. Shenzhen</strain>
        <tissue evidence="3">Stem</tissue>
    </source>
</reference>
<dbReference type="EMBL" id="KZ451911">
    <property type="protein sequence ID" value="PKA63153.1"/>
    <property type="molecule type" value="Genomic_DNA"/>
</dbReference>
<dbReference type="PANTHER" id="PTHR34675">
    <property type="entry name" value="PROTEIN TRIGALACTOSYLDIACYLGLYCEROL 2, CHLOROPLASTIC"/>
    <property type="match status" value="1"/>
</dbReference>
<keyword evidence="4" id="KW-1185">Reference proteome</keyword>
<keyword evidence="1" id="KW-1133">Transmembrane helix</keyword>
<feature type="domain" description="Mce/MlaD" evidence="2">
    <location>
        <begin position="121"/>
        <end position="197"/>
    </location>
</feature>
<evidence type="ECO:0000259" key="2">
    <source>
        <dbReference type="Pfam" id="PF02470"/>
    </source>
</evidence>
<dbReference type="STRING" id="1088818.A0A2I0B5T4"/>
<feature type="transmembrane region" description="Helical" evidence="1">
    <location>
        <begin position="88"/>
        <end position="111"/>
    </location>
</feature>
<dbReference type="InterPro" id="IPR003399">
    <property type="entry name" value="Mce/MlaD"/>
</dbReference>
<dbReference type="PANTHER" id="PTHR34675:SF1">
    <property type="entry name" value="PROTEIN TRIGALACTOSYLDIACYLGLYCEROL 2, CHLOROPLASTIC"/>
    <property type="match status" value="1"/>
</dbReference>